<keyword evidence="3" id="KW-0812">Transmembrane</keyword>
<feature type="transmembrane region" description="Helical" evidence="3">
    <location>
        <begin position="29"/>
        <end position="50"/>
    </location>
</feature>
<reference evidence="4" key="1">
    <citation type="submission" date="2016-04" db="EMBL/GenBank/DDBJ databases">
        <authorList>
            <person name="Evans L.H."/>
            <person name="Alamgir A."/>
            <person name="Owens N."/>
            <person name="Weber N.D."/>
            <person name="Virtaneva K."/>
            <person name="Barbian K."/>
            <person name="Babar A."/>
            <person name="Rosenke K."/>
        </authorList>
    </citation>
    <scope>NUCLEOTIDE SEQUENCE</scope>
    <source>
        <strain evidence="4">86</strain>
    </source>
</reference>
<evidence type="ECO:0000256" key="2">
    <source>
        <dbReference type="SAM" id="MobiDB-lite"/>
    </source>
</evidence>
<accession>A0A212KLP7</accession>
<evidence type="ECO:0000256" key="3">
    <source>
        <dbReference type="SAM" id="Phobius"/>
    </source>
</evidence>
<evidence type="ECO:0000313" key="4">
    <source>
        <dbReference type="EMBL" id="SBW12562.1"/>
    </source>
</evidence>
<feature type="coiled-coil region" evidence="1">
    <location>
        <begin position="72"/>
        <end position="125"/>
    </location>
</feature>
<proteinExistence type="predicted"/>
<feature type="region of interest" description="Disordered" evidence="2">
    <location>
        <begin position="1"/>
        <end position="20"/>
    </location>
</feature>
<keyword evidence="1" id="KW-0175">Coiled coil</keyword>
<keyword evidence="3" id="KW-0472">Membrane</keyword>
<organism evidence="4">
    <name type="scientific">uncultured Eubacteriales bacterium</name>
    <dbReference type="NCBI Taxonomy" id="172733"/>
    <lineage>
        <taxon>Bacteria</taxon>
        <taxon>Bacillati</taxon>
        <taxon>Bacillota</taxon>
        <taxon>Clostridia</taxon>
        <taxon>Eubacteriales</taxon>
        <taxon>environmental samples</taxon>
    </lineage>
</organism>
<name>A0A212KLP7_9FIRM</name>
<dbReference type="EMBL" id="FLUN01000002">
    <property type="protein sequence ID" value="SBW12562.1"/>
    <property type="molecule type" value="Genomic_DNA"/>
</dbReference>
<keyword evidence="3" id="KW-1133">Transmembrane helix</keyword>
<protein>
    <submittedName>
        <fullName evidence="4">Uncharacterized protein</fullName>
    </submittedName>
</protein>
<sequence>MNQEQDRREEHHRLQREADQSRPKKKVSVVGYLAILFAAAFLLLLLSYFMQQRSSEAAISGLKDTMSSFQSVETLVDTNKRLQEENADLTEQVDKLDLRITALEKERLEMEKTSAEQEKQLQAMDWFWRIQRAYSKGSRSDAKTLIEQFEATGLPASLPQTSSAISDGPSPADQYDALLAALGIQKAEP</sequence>
<dbReference type="AlphaFoldDB" id="A0A212KLP7"/>
<evidence type="ECO:0000256" key="1">
    <source>
        <dbReference type="SAM" id="Coils"/>
    </source>
</evidence>
<gene>
    <name evidence="4" type="ORF">KL86CLO1_20019</name>
</gene>